<dbReference type="InterPro" id="IPR036397">
    <property type="entry name" value="RNaseH_sf"/>
</dbReference>
<accession>V5GT35</accession>
<protein>
    <submittedName>
        <fullName evidence="5">Uncharacterized protein</fullName>
    </submittedName>
</protein>
<dbReference type="GO" id="GO:0003723">
    <property type="term" value="F:RNA binding"/>
    <property type="evidence" value="ECO:0007669"/>
    <property type="project" value="InterPro"/>
</dbReference>
<dbReference type="Pfam" id="PF16486">
    <property type="entry name" value="ArgoN"/>
    <property type="match status" value="1"/>
</dbReference>
<dbReference type="HOGENOM" id="CLU_004544_4_3_1"/>
<dbReference type="Pfam" id="PF02170">
    <property type="entry name" value="PAZ"/>
    <property type="match status" value="1"/>
</dbReference>
<gene>
    <name evidence="5" type="ORF">PSEUBRA_SCAF13g01968</name>
</gene>
<feature type="domain" description="Piwi" evidence="4">
    <location>
        <begin position="612"/>
        <end position="922"/>
    </location>
</feature>
<dbReference type="Pfam" id="PF16488">
    <property type="entry name" value="ArgoL2"/>
    <property type="match status" value="1"/>
</dbReference>
<dbReference type="InterPro" id="IPR003165">
    <property type="entry name" value="Piwi"/>
</dbReference>
<dbReference type="PANTHER" id="PTHR22891">
    <property type="entry name" value="EUKARYOTIC TRANSLATION INITIATION FACTOR 2C"/>
    <property type="match status" value="1"/>
</dbReference>
<organism evidence="5 6">
    <name type="scientific">Kalmanozyma brasiliensis (strain GHG001)</name>
    <name type="common">Yeast</name>
    <name type="synonym">Pseudozyma brasiliensis</name>
    <dbReference type="NCBI Taxonomy" id="1365824"/>
    <lineage>
        <taxon>Eukaryota</taxon>
        <taxon>Fungi</taxon>
        <taxon>Dikarya</taxon>
        <taxon>Basidiomycota</taxon>
        <taxon>Ustilaginomycotina</taxon>
        <taxon>Ustilaginomycetes</taxon>
        <taxon>Ustilaginales</taxon>
        <taxon>Ustilaginaceae</taxon>
        <taxon>Kalmanozyma</taxon>
    </lineage>
</organism>
<dbReference type="GeneID" id="27417231"/>
<dbReference type="SMART" id="SM00949">
    <property type="entry name" value="PAZ"/>
    <property type="match status" value="1"/>
</dbReference>
<feature type="region of interest" description="Disordered" evidence="2">
    <location>
        <begin position="298"/>
        <end position="336"/>
    </location>
</feature>
<feature type="region of interest" description="Disordered" evidence="2">
    <location>
        <begin position="147"/>
        <end position="166"/>
    </location>
</feature>
<dbReference type="InterPro" id="IPR032474">
    <property type="entry name" value="Argonaute_N"/>
</dbReference>
<reference evidence="6" key="1">
    <citation type="journal article" date="2013" name="Genome Announc.">
        <title>Draft genome sequence of Pseudozyma brasiliensis sp. nov. strain GHG001, a high producer of endo-1,4-xylanase isolated from an insect pest of sugarcane.</title>
        <authorList>
            <person name="Oliveira J.V.D.C."/>
            <person name="dos Santos R.A.C."/>
            <person name="Borges T.A."/>
            <person name="Riano-Pachon D.M."/>
            <person name="Goldman G.H."/>
        </authorList>
    </citation>
    <scope>NUCLEOTIDE SEQUENCE [LARGE SCALE GENOMIC DNA]</scope>
    <source>
        <strain evidence="6">GHG001</strain>
    </source>
</reference>
<dbReference type="InterPro" id="IPR032472">
    <property type="entry name" value="ArgoL2"/>
</dbReference>
<dbReference type="CDD" id="cd04657">
    <property type="entry name" value="Piwi_ago-like"/>
    <property type="match status" value="1"/>
</dbReference>
<evidence type="ECO:0000313" key="5">
    <source>
        <dbReference type="EMBL" id="EST09042.1"/>
    </source>
</evidence>
<dbReference type="SMART" id="SM01163">
    <property type="entry name" value="DUF1785"/>
    <property type="match status" value="1"/>
</dbReference>
<dbReference type="Gene3D" id="3.40.50.2300">
    <property type="match status" value="1"/>
</dbReference>
<dbReference type="CDD" id="cd02846">
    <property type="entry name" value="PAZ_argonaute_like"/>
    <property type="match status" value="1"/>
</dbReference>
<evidence type="ECO:0000256" key="2">
    <source>
        <dbReference type="SAM" id="MobiDB-lite"/>
    </source>
</evidence>
<evidence type="ECO:0000313" key="6">
    <source>
        <dbReference type="Proteomes" id="UP000019377"/>
    </source>
</evidence>
<dbReference type="Gene3D" id="3.30.420.10">
    <property type="entry name" value="Ribonuclease H-like superfamily/Ribonuclease H"/>
    <property type="match status" value="1"/>
</dbReference>
<dbReference type="OMA" id="PMNELMF"/>
<dbReference type="PROSITE" id="PS50821">
    <property type="entry name" value="PAZ"/>
    <property type="match status" value="1"/>
</dbReference>
<proteinExistence type="inferred from homology"/>
<dbReference type="InterPro" id="IPR003100">
    <property type="entry name" value="PAZ_dom"/>
</dbReference>
<dbReference type="InterPro" id="IPR012337">
    <property type="entry name" value="RNaseH-like_sf"/>
</dbReference>
<keyword evidence="6" id="KW-1185">Reference proteome</keyword>
<feature type="region of interest" description="Disordered" evidence="2">
    <location>
        <begin position="57"/>
        <end position="81"/>
    </location>
</feature>
<dbReference type="EMBL" id="KI545855">
    <property type="protein sequence ID" value="EST09042.1"/>
    <property type="molecule type" value="Genomic_DNA"/>
</dbReference>
<dbReference type="eggNOG" id="KOG1041">
    <property type="taxonomic scope" value="Eukaryota"/>
</dbReference>
<dbReference type="RefSeq" id="XP_016294031.1">
    <property type="nucleotide sequence ID" value="XM_016434624.1"/>
</dbReference>
<dbReference type="SUPFAM" id="SSF53098">
    <property type="entry name" value="Ribonuclease H-like"/>
    <property type="match status" value="1"/>
</dbReference>
<evidence type="ECO:0000259" key="4">
    <source>
        <dbReference type="PROSITE" id="PS50822"/>
    </source>
</evidence>
<dbReference type="InterPro" id="IPR036085">
    <property type="entry name" value="PAZ_dom_sf"/>
</dbReference>
<dbReference type="OrthoDB" id="10252740at2759"/>
<dbReference type="STRING" id="1365824.V5GT35"/>
<dbReference type="InterPro" id="IPR014811">
    <property type="entry name" value="ArgoL1"/>
</dbReference>
<feature type="compositionally biased region" description="Gly residues" evidence="2">
    <location>
        <begin position="298"/>
        <end position="334"/>
    </location>
</feature>
<evidence type="ECO:0000256" key="1">
    <source>
        <dbReference type="RuleBase" id="RU361178"/>
    </source>
</evidence>
<dbReference type="SMART" id="SM00950">
    <property type="entry name" value="Piwi"/>
    <property type="match status" value="1"/>
</dbReference>
<feature type="domain" description="PAZ" evidence="3">
    <location>
        <begin position="337"/>
        <end position="433"/>
    </location>
</feature>
<sequence>MVAVKSAASTALTLYGAVPRPDQGNKQGRAIRVTTNLFAAQLNAKLHDNVQQLAVDITPIEDPDAPRRPGGRGGDDKLPPRLLRDILPHGLRQAARDQTLGITDAFAESVCYDGKALAYSHIRAPADTLEWETVLPPKQDLPPIPGAPGAVATRGPPPPAGAGAGRGERRFKIKLTHARDIDFGLVLEACRGDRRAIMARAANPSEMIQDGIQALDIVLRNSLHGRYMSGTSQAAARKFFDPSKAIPISQGAEIIPGFFQSARPCAAGLVINLDPSFSPFVASGPLIEVVAKTFSSGGGGGGFGGDRGGRGGRGGFRGGRGGRGGYGGGGGPSGGPMSITVITQQDQRELRKRFKNIEIRVTHRATNKLESFQGFTPRSAAETEFTTKDGKTYTIVQYFLEKYNIRLRHPNLPCARIGSQKNAVPMEFCIVVPKGPIPATSLTSTQSADQIKQSAMRPDVRKRRVDEIRREVGYETDPMLRRWGITVSQQPLEAEARVIAPPEVSYAQGSQKPRVQFGSWNLVNTRFVKAGTPLLTWAVLDYTGAPLQAVQHFIGVQVEALRRLGIRVINEAPEILKCRPDPYNIRNDMTQVGKTAYAAAKRFNKAPPAPQLFMVMIEHQDQSFYNSVKKAAALDLTTPVATQCINIRKGFSDRGQPQYVANVSMKINVKLGGTNHVVSSERDLPRFGNQTMLIGADVTHPGPGSDRPSIAGSVATVDGGAKGYSFELRTQTNPRGGAAQEVMLHSKGMMLGHLRKWQSQNQDRLPDSIVFFRDGVSEGQYQSVLDHELAAIKQASREIRPDANIKVTFVVCGKGHHVRFFAQNQADNDRSGNLPAGTCVDNQIVSPFGFDFYLQSQAGLVGTARPCHYVVLRNEMEFSSENLIRCINSLCYTYCRATRSVSLVPPAYYADILCEKARAFVYGPDDDAETVTSSQSGERAIAEITEEESRRMMAHFIKNPAFTDCLWYM</sequence>
<comment type="similarity">
    <text evidence="1">Belongs to the argonaute family.</text>
</comment>
<name>V5GT35_KALBG</name>
<dbReference type="PROSITE" id="PS50822">
    <property type="entry name" value="PIWI"/>
    <property type="match status" value="1"/>
</dbReference>
<evidence type="ECO:0000259" key="3">
    <source>
        <dbReference type="PROSITE" id="PS50821"/>
    </source>
</evidence>
<dbReference type="Pfam" id="PF08699">
    <property type="entry name" value="ArgoL1"/>
    <property type="match status" value="1"/>
</dbReference>
<dbReference type="Pfam" id="PF02171">
    <property type="entry name" value="Piwi"/>
    <property type="match status" value="1"/>
</dbReference>
<dbReference type="SUPFAM" id="SSF101690">
    <property type="entry name" value="PAZ domain"/>
    <property type="match status" value="2"/>
</dbReference>
<dbReference type="InterPro" id="IPR045246">
    <property type="entry name" value="Piwi_ago-like"/>
</dbReference>
<dbReference type="Gene3D" id="2.170.260.10">
    <property type="entry name" value="paz domain"/>
    <property type="match status" value="1"/>
</dbReference>
<dbReference type="AlphaFoldDB" id="V5GT35"/>
<dbReference type="Proteomes" id="UP000019377">
    <property type="component" value="Unassembled WGS sequence"/>
</dbReference>